<gene>
    <name evidence="4" type="ORF">ABB37_07895</name>
</gene>
<dbReference type="SMART" id="SM00184">
    <property type="entry name" value="RING"/>
    <property type="match status" value="1"/>
</dbReference>
<feature type="region of interest" description="Disordered" evidence="2">
    <location>
        <begin position="207"/>
        <end position="235"/>
    </location>
</feature>
<feature type="compositionally biased region" description="Low complexity" evidence="2">
    <location>
        <begin position="225"/>
        <end position="235"/>
    </location>
</feature>
<comment type="caution">
    <text evidence="4">The sequence shown here is derived from an EMBL/GenBank/DDBJ whole genome shotgun (WGS) entry which is preliminary data.</text>
</comment>
<dbReference type="CDD" id="cd16448">
    <property type="entry name" value="RING-H2"/>
    <property type="match status" value="1"/>
</dbReference>
<dbReference type="EMBL" id="LGTL01000021">
    <property type="protein sequence ID" value="KPA76126.1"/>
    <property type="molecule type" value="Genomic_DNA"/>
</dbReference>
<accession>A0A0M9FUH5</accession>
<name>A0A0M9FUH5_LEPPY</name>
<keyword evidence="1" id="KW-0479">Metal-binding</keyword>
<feature type="compositionally biased region" description="Low complexity" evidence="2">
    <location>
        <begin position="378"/>
        <end position="397"/>
    </location>
</feature>
<dbReference type="GO" id="GO:0008270">
    <property type="term" value="F:zinc ion binding"/>
    <property type="evidence" value="ECO:0007669"/>
    <property type="project" value="UniProtKB-KW"/>
</dbReference>
<dbReference type="InterPro" id="IPR001841">
    <property type="entry name" value="Znf_RING"/>
</dbReference>
<feature type="domain" description="RING-type" evidence="3">
    <location>
        <begin position="811"/>
        <end position="863"/>
    </location>
</feature>
<dbReference type="AlphaFoldDB" id="A0A0M9FUH5"/>
<evidence type="ECO:0000256" key="2">
    <source>
        <dbReference type="SAM" id="MobiDB-lite"/>
    </source>
</evidence>
<feature type="region of interest" description="Disordered" evidence="2">
    <location>
        <begin position="378"/>
        <end position="451"/>
    </location>
</feature>
<dbReference type="InterPro" id="IPR013083">
    <property type="entry name" value="Znf_RING/FYVE/PHD"/>
</dbReference>
<dbReference type="GeneID" id="26908180"/>
<dbReference type="OMA" id="IGSHYHY"/>
<dbReference type="OrthoDB" id="8062037at2759"/>
<evidence type="ECO:0000313" key="5">
    <source>
        <dbReference type="Proteomes" id="UP000037923"/>
    </source>
</evidence>
<reference evidence="4 5" key="1">
    <citation type="submission" date="2015-07" db="EMBL/GenBank/DDBJ databases">
        <title>High-quality genome of monoxenous trypanosomatid Leptomonas pyrrhocoris.</title>
        <authorList>
            <person name="Flegontov P."/>
            <person name="Butenko A."/>
            <person name="Firsov S."/>
            <person name="Vlcek C."/>
            <person name="Logacheva M.D."/>
            <person name="Field M."/>
            <person name="Filatov D."/>
            <person name="Flegontova O."/>
            <person name="Gerasimov E."/>
            <person name="Jackson A.P."/>
            <person name="Kelly S."/>
            <person name="Opperdoes F."/>
            <person name="O'Reilly A."/>
            <person name="Votypka J."/>
            <person name="Yurchenko V."/>
            <person name="Lukes J."/>
        </authorList>
    </citation>
    <scope>NUCLEOTIDE SEQUENCE [LARGE SCALE GENOMIC DNA]</scope>
    <source>
        <strain evidence="4">H10</strain>
    </source>
</reference>
<evidence type="ECO:0000256" key="1">
    <source>
        <dbReference type="PROSITE-ProRule" id="PRU00175"/>
    </source>
</evidence>
<feature type="region of interest" description="Disordered" evidence="2">
    <location>
        <begin position="42"/>
        <end position="128"/>
    </location>
</feature>
<sequence>MNLGEVFQNRVNEVEETGMELYLVFFAMGKMLTVIPDDDEVAREQRAQRNERRKGGEEILFSQIRSGDGGDGGDEAEAADANKGSSKNGNANSSGSTNHNSGDNSGDSFVSPTSFRSDQSFSSHSEGVGGMSQAAYMKARVEAESTLQLRVFDFDPRQWTLQFLATAAKFICEEFDRYLQQVHLLLRFMAVRRRRIEKRSAVLRERQARAAKTPADAVQSSNQPTTTTTTTTAPSTSLLTSLGATLADMCKAVAGPRARDAADDIAPAESDTDLSAEEEQRVAVSLPDSLLRQKADTLSSFFSIYVAVVMREETPMRVIKSVGERMHAISVVLHNYPREPLDIVEQLHRDREDQAASFLAQWMTKGEGRLAPLLMASPPASASDAAQRSSSSSRSSAVGSTIGPESVMDSEGNYSPQNTAGALEEASRPVAAAEDAARTHSGDCGTSGGADAADAEGVRVGWESLSADAIAPACPPVDAATARELIAEFRASRSPCTSRLAQLVVDTVPGMDETALLPCIAQPERHGFNDGCIRLTPFMTTAEEALLTQWMQVRLTELMEDAEESVLVRAWASPTYDARGGELTVLLNPTNAFRMQLSNPADFLVSGLKCDMCCQGSRSVSYQAVLESGVRSEVVLGYEGCVGYDMCVACSYNYYRCCEIRLLRAVHPDAAVRQPFAYGLYSKTVVQSLRVEGSHDDDAAVVKVVAVMGVSPFGVLPIGWLLPRSQLTALSAACALTEDYVELTAAEHAALPVPGAHWQEHCRITNVSKRVLEGVGEGDEAAAAAAAASVVAAGGKDGDNASADVAEADVCPICLQLLHSPLPVLRTLCGHWFHVECIGSHYHYKPAVVDGEVNEANGCPVCRCAHYMPSLTDVATTLHTNVYRLEMRVPVSEAPFAIAVGTILTDDGVYHNATNVAACTAFFDLVPGYEYTAEAAASPVTPS</sequence>
<dbReference type="SUPFAM" id="SSF57850">
    <property type="entry name" value="RING/U-box"/>
    <property type="match status" value="1"/>
</dbReference>
<keyword evidence="1" id="KW-0863">Zinc-finger</keyword>
<keyword evidence="5" id="KW-1185">Reference proteome</keyword>
<evidence type="ECO:0000259" key="3">
    <source>
        <dbReference type="PROSITE" id="PS50089"/>
    </source>
</evidence>
<dbReference type="Proteomes" id="UP000037923">
    <property type="component" value="Unassembled WGS sequence"/>
</dbReference>
<dbReference type="PROSITE" id="PS50089">
    <property type="entry name" value="ZF_RING_2"/>
    <property type="match status" value="1"/>
</dbReference>
<proteinExistence type="predicted"/>
<keyword evidence="1" id="KW-0862">Zinc</keyword>
<feature type="region of interest" description="Disordered" evidence="2">
    <location>
        <begin position="258"/>
        <end position="278"/>
    </location>
</feature>
<feature type="compositionally biased region" description="Basic and acidic residues" evidence="2">
    <location>
        <begin position="42"/>
        <end position="57"/>
    </location>
</feature>
<dbReference type="RefSeq" id="XP_015654565.1">
    <property type="nucleotide sequence ID" value="XM_015806694.1"/>
</dbReference>
<evidence type="ECO:0000313" key="4">
    <source>
        <dbReference type="EMBL" id="KPA76126.1"/>
    </source>
</evidence>
<protein>
    <recommendedName>
        <fullName evidence="3">RING-type domain-containing protein</fullName>
    </recommendedName>
</protein>
<dbReference type="VEuPathDB" id="TriTrypDB:LpyrH10_21_0310"/>
<feature type="compositionally biased region" description="Low complexity" evidence="2">
    <location>
        <begin position="79"/>
        <end position="125"/>
    </location>
</feature>
<dbReference type="Gene3D" id="3.30.40.10">
    <property type="entry name" value="Zinc/RING finger domain, C3HC4 (zinc finger)"/>
    <property type="match status" value="1"/>
</dbReference>
<dbReference type="Pfam" id="PF13639">
    <property type="entry name" value="zf-RING_2"/>
    <property type="match status" value="1"/>
</dbReference>
<organism evidence="4 5">
    <name type="scientific">Leptomonas pyrrhocoris</name>
    <name type="common">Firebug parasite</name>
    <dbReference type="NCBI Taxonomy" id="157538"/>
    <lineage>
        <taxon>Eukaryota</taxon>
        <taxon>Discoba</taxon>
        <taxon>Euglenozoa</taxon>
        <taxon>Kinetoplastea</taxon>
        <taxon>Metakinetoplastina</taxon>
        <taxon>Trypanosomatida</taxon>
        <taxon>Trypanosomatidae</taxon>
        <taxon>Leishmaniinae</taxon>
        <taxon>Leptomonas</taxon>
    </lineage>
</organism>